<keyword evidence="1" id="KW-0732">Signal</keyword>
<evidence type="ECO:0000313" key="3">
    <source>
        <dbReference type="Proteomes" id="UP000800040"/>
    </source>
</evidence>
<dbReference type="AlphaFoldDB" id="A0A6A5KFC6"/>
<protein>
    <recommendedName>
        <fullName evidence="4">Osmotin, thaumatin-like protein</fullName>
    </recommendedName>
</protein>
<evidence type="ECO:0000256" key="1">
    <source>
        <dbReference type="SAM" id="SignalP"/>
    </source>
</evidence>
<organism evidence="2 3">
    <name type="scientific">Decorospora gaudefroyi</name>
    <dbReference type="NCBI Taxonomy" id="184978"/>
    <lineage>
        <taxon>Eukaryota</taxon>
        <taxon>Fungi</taxon>
        <taxon>Dikarya</taxon>
        <taxon>Ascomycota</taxon>
        <taxon>Pezizomycotina</taxon>
        <taxon>Dothideomycetes</taxon>
        <taxon>Pleosporomycetidae</taxon>
        <taxon>Pleosporales</taxon>
        <taxon>Pleosporineae</taxon>
        <taxon>Pleosporaceae</taxon>
        <taxon>Decorospora</taxon>
    </lineage>
</organism>
<evidence type="ECO:0000313" key="2">
    <source>
        <dbReference type="EMBL" id="KAF1836935.1"/>
    </source>
</evidence>
<accession>A0A6A5KFC6</accession>
<feature type="signal peptide" evidence="1">
    <location>
        <begin position="1"/>
        <end position="17"/>
    </location>
</feature>
<dbReference type="Pfam" id="PF04681">
    <property type="entry name" value="Bys1"/>
    <property type="match status" value="1"/>
</dbReference>
<evidence type="ECO:0008006" key="4">
    <source>
        <dbReference type="Google" id="ProtNLM"/>
    </source>
</evidence>
<proteinExistence type="predicted"/>
<reference evidence="2" key="1">
    <citation type="submission" date="2020-01" db="EMBL/GenBank/DDBJ databases">
        <authorList>
            <consortium name="DOE Joint Genome Institute"/>
            <person name="Haridas S."/>
            <person name="Albert R."/>
            <person name="Binder M."/>
            <person name="Bloem J."/>
            <person name="Labutti K."/>
            <person name="Salamov A."/>
            <person name="Andreopoulos B."/>
            <person name="Baker S.E."/>
            <person name="Barry K."/>
            <person name="Bills G."/>
            <person name="Bluhm B.H."/>
            <person name="Cannon C."/>
            <person name="Castanera R."/>
            <person name="Culley D.E."/>
            <person name="Daum C."/>
            <person name="Ezra D."/>
            <person name="Gonzalez J.B."/>
            <person name="Henrissat B."/>
            <person name="Kuo A."/>
            <person name="Liang C."/>
            <person name="Lipzen A."/>
            <person name="Lutzoni F."/>
            <person name="Magnuson J."/>
            <person name="Mondo S."/>
            <person name="Nolan M."/>
            <person name="Ohm R."/>
            <person name="Pangilinan J."/>
            <person name="Park H.-J."/>
            <person name="Ramirez L."/>
            <person name="Alfaro M."/>
            <person name="Sun H."/>
            <person name="Tritt A."/>
            <person name="Yoshinaga Y."/>
            <person name="Zwiers L.-H."/>
            <person name="Turgeon B.G."/>
            <person name="Goodwin S.B."/>
            <person name="Spatafora J.W."/>
            <person name="Crous P.W."/>
            <person name="Grigoriev I.V."/>
        </authorList>
    </citation>
    <scope>NUCLEOTIDE SEQUENCE</scope>
    <source>
        <strain evidence="2">P77</strain>
    </source>
</reference>
<keyword evidence="3" id="KW-1185">Reference proteome</keyword>
<gene>
    <name evidence="2" type="ORF">BDW02DRAFT_613625</name>
</gene>
<dbReference type="EMBL" id="ML975267">
    <property type="protein sequence ID" value="KAF1836935.1"/>
    <property type="molecule type" value="Genomic_DNA"/>
</dbReference>
<dbReference type="InterPro" id="IPR006771">
    <property type="entry name" value="CetA-like"/>
</dbReference>
<dbReference type="Proteomes" id="UP000800040">
    <property type="component" value="Unassembled WGS sequence"/>
</dbReference>
<sequence length="193" mass="21290">MYSFIILFFCLLGLTTAANTIKFINHCPYNIYYWTVVPYSSTSGNDLEHTMVPAHGGSIIYNMVDTEKLGGGISIKMRDTPFYQVAPAGIIQVEYHLEPTTSSLWYDLSAVDCDKTVGPENPSYCPLIAGGVRMYVAVRPRGQCPEAFCSKGKCHNTYLEHGSWEGEPTYRCGAGSDIFVETCKFDAGCFGSL</sequence>
<name>A0A6A5KFC6_9PLEO</name>
<dbReference type="OrthoDB" id="1193027at2759"/>
<feature type="chain" id="PRO_5025379920" description="Osmotin, thaumatin-like protein" evidence="1">
    <location>
        <begin position="18"/>
        <end position="193"/>
    </location>
</feature>